<evidence type="ECO:0000313" key="3">
    <source>
        <dbReference type="Proteomes" id="UP000239480"/>
    </source>
</evidence>
<gene>
    <name evidence="2" type="ORF">CLV78_107121</name>
</gene>
<evidence type="ECO:0000256" key="1">
    <source>
        <dbReference type="SAM" id="Phobius"/>
    </source>
</evidence>
<dbReference type="Proteomes" id="UP000239480">
    <property type="component" value="Unassembled WGS sequence"/>
</dbReference>
<organism evidence="2 3">
    <name type="scientific">Aliiruegeria haliotis</name>
    <dbReference type="NCBI Taxonomy" id="1280846"/>
    <lineage>
        <taxon>Bacteria</taxon>
        <taxon>Pseudomonadati</taxon>
        <taxon>Pseudomonadota</taxon>
        <taxon>Alphaproteobacteria</taxon>
        <taxon>Rhodobacterales</taxon>
        <taxon>Roseobacteraceae</taxon>
        <taxon>Aliiruegeria</taxon>
    </lineage>
</organism>
<proteinExistence type="predicted"/>
<evidence type="ECO:0000313" key="2">
    <source>
        <dbReference type="EMBL" id="PRY22197.1"/>
    </source>
</evidence>
<comment type="caution">
    <text evidence="2">The sequence shown here is derived from an EMBL/GenBank/DDBJ whole genome shotgun (WGS) entry which is preliminary data.</text>
</comment>
<dbReference type="AlphaFoldDB" id="A0A2T0RM35"/>
<feature type="transmembrane region" description="Helical" evidence="1">
    <location>
        <begin position="79"/>
        <end position="98"/>
    </location>
</feature>
<keyword evidence="3" id="KW-1185">Reference proteome</keyword>
<dbReference type="EMBL" id="PVTD01000007">
    <property type="protein sequence ID" value="PRY22197.1"/>
    <property type="molecule type" value="Genomic_DNA"/>
</dbReference>
<accession>A0A2T0RM35</accession>
<sequence>MDIIRSAVMPYPPPEFLGERVAISQRGFRFALDLRSCGGTIVLQAAVLDGLFLDLLSDPHDLSASSVVGMGGRQDTRTLMVSVVGVVLGECFGLPFLVAG</sequence>
<protein>
    <submittedName>
        <fullName evidence="2">Uncharacterized protein</fullName>
    </submittedName>
</protein>
<reference evidence="2 3" key="1">
    <citation type="submission" date="2018-03" db="EMBL/GenBank/DDBJ databases">
        <title>Genomic Encyclopedia of Archaeal and Bacterial Type Strains, Phase II (KMG-II): from individual species to whole genera.</title>
        <authorList>
            <person name="Goeker M."/>
        </authorList>
    </citation>
    <scope>NUCLEOTIDE SEQUENCE [LARGE SCALE GENOMIC DNA]</scope>
    <source>
        <strain evidence="2 3">DSM 29328</strain>
    </source>
</reference>
<keyword evidence="1" id="KW-0812">Transmembrane</keyword>
<name>A0A2T0RM35_9RHOB</name>
<keyword evidence="1" id="KW-0472">Membrane</keyword>
<keyword evidence="1" id="KW-1133">Transmembrane helix</keyword>